<dbReference type="Proteomes" id="UP000199063">
    <property type="component" value="Unassembled WGS sequence"/>
</dbReference>
<dbReference type="GO" id="GO:0016651">
    <property type="term" value="F:oxidoreductase activity, acting on NAD(P)H"/>
    <property type="evidence" value="ECO:0007669"/>
    <property type="project" value="TreeGrafter"/>
</dbReference>
<dbReference type="STRING" id="1196353.SAMN05444921_1338"/>
<accession>A0A1H0DBT9</accession>
<evidence type="ECO:0000313" key="7">
    <source>
        <dbReference type="Proteomes" id="UP000199063"/>
    </source>
</evidence>
<dbReference type="InterPro" id="IPR023753">
    <property type="entry name" value="FAD/NAD-binding_dom"/>
</dbReference>
<sequence>MPGDLKDGRIVIVGASLAGLRTAEALREEGFAGSLTVVGDEPHPPYDRPPLSKQVLLGQATADTTGLPMRRDPDADWRLGVRATGVDLLGKQVLLEDGESLPYDRLLIATGTRARPWPNPEEAALDGVFTLRTREDAGGLAQQLAAGRSACW</sequence>
<organism evidence="6 7">
    <name type="scientific">Streptomyces wuyuanensis</name>
    <dbReference type="NCBI Taxonomy" id="1196353"/>
    <lineage>
        <taxon>Bacteria</taxon>
        <taxon>Bacillati</taxon>
        <taxon>Actinomycetota</taxon>
        <taxon>Actinomycetes</taxon>
        <taxon>Kitasatosporales</taxon>
        <taxon>Streptomycetaceae</taxon>
        <taxon>Streptomyces</taxon>
    </lineage>
</organism>
<evidence type="ECO:0000259" key="5">
    <source>
        <dbReference type="Pfam" id="PF07992"/>
    </source>
</evidence>
<dbReference type="Pfam" id="PF07992">
    <property type="entry name" value="Pyr_redox_2"/>
    <property type="match status" value="1"/>
</dbReference>
<comment type="cofactor">
    <cofactor evidence="1">
        <name>FAD</name>
        <dbReference type="ChEBI" id="CHEBI:57692"/>
    </cofactor>
</comment>
<evidence type="ECO:0000256" key="4">
    <source>
        <dbReference type="ARBA" id="ARBA00023002"/>
    </source>
</evidence>
<gene>
    <name evidence="6" type="ORF">SAMN05444921_1338</name>
</gene>
<dbReference type="PANTHER" id="PTHR43557:SF2">
    <property type="entry name" value="RIESKE DOMAIN-CONTAINING PROTEIN-RELATED"/>
    <property type="match status" value="1"/>
</dbReference>
<protein>
    <submittedName>
        <fullName evidence="6">Pyridine nucleotide-disulphide oxidoreductase</fullName>
    </submittedName>
</protein>
<name>A0A1H0DBT9_9ACTN</name>
<keyword evidence="3" id="KW-0274">FAD</keyword>
<proteinExistence type="predicted"/>
<dbReference type="AlphaFoldDB" id="A0A1H0DBT9"/>
<keyword evidence="7" id="KW-1185">Reference proteome</keyword>
<dbReference type="GO" id="GO:0005737">
    <property type="term" value="C:cytoplasm"/>
    <property type="evidence" value="ECO:0007669"/>
    <property type="project" value="TreeGrafter"/>
</dbReference>
<dbReference type="Gene3D" id="3.50.50.60">
    <property type="entry name" value="FAD/NAD(P)-binding domain"/>
    <property type="match status" value="2"/>
</dbReference>
<evidence type="ECO:0000313" key="6">
    <source>
        <dbReference type="EMBL" id="SDN67431.1"/>
    </source>
</evidence>
<evidence type="ECO:0000256" key="1">
    <source>
        <dbReference type="ARBA" id="ARBA00001974"/>
    </source>
</evidence>
<reference evidence="7" key="1">
    <citation type="submission" date="2016-10" db="EMBL/GenBank/DDBJ databases">
        <authorList>
            <person name="Varghese N."/>
            <person name="Submissions S."/>
        </authorList>
    </citation>
    <scope>NUCLEOTIDE SEQUENCE [LARGE SCALE GENOMIC DNA]</scope>
    <source>
        <strain evidence="7">CGMCC 4.7042</strain>
    </source>
</reference>
<keyword evidence="2" id="KW-0285">Flavoprotein</keyword>
<dbReference type="InterPro" id="IPR036188">
    <property type="entry name" value="FAD/NAD-bd_sf"/>
</dbReference>
<dbReference type="InterPro" id="IPR050446">
    <property type="entry name" value="FAD-oxidoreductase/Apoptosis"/>
</dbReference>
<dbReference type="SUPFAM" id="SSF51905">
    <property type="entry name" value="FAD/NAD(P)-binding domain"/>
    <property type="match status" value="1"/>
</dbReference>
<dbReference type="PANTHER" id="PTHR43557">
    <property type="entry name" value="APOPTOSIS-INDUCING FACTOR 1"/>
    <property type="match status" value="1"/>
</dbReference>
<keyword evidence="4" id="KW-0560">Oxidoreductase</keyword>
<feature type="domain" description="FAD/NAD(P)-binding" evidence="5">
    <location>
        <begin position="9"/>
        <end position="145"/>
    </location>
</feature>
<evidence type="ECO:0000256" key="2">
    <source>
        <dbReference type="ARBA" id="ARBA00022630"/>
    </source>
</evidence>
<dbReference type="EMBL" id="FNHI01000033">
    <property type="protein sequence ID" value="SDN67431.1"/>
    <property type="molecule type" value="Genomic_DNA"/>
</dbReference>
<evidence type="ECO:0000256" key="3">
    <source>
        <dbReference type="ARBA" id="ARBA00022827"/>
    </source>
</evidence>